<comment type="caution">
    <text evidence="4">The sequence shown here is derived from an EMBL/GenBank/DDBJ whole genome shotgun (WGS) entry which is preliminary data.</text>
</comment>
<sequence length="258" mass="28295">MTHDKIQQTSSAPAGNADYEWGTFDSEAYFQHYYGEPHPDDDAVIRCAVQAIKAAPPLGASLDIVDVGTGPNLIPFFCALPRAAQLTAWEYAQSNVDWLKTELASDAMRPQWRHFWATTREAYGPGHDLPENPMPLLRTKAMIEQGSIFDLPRAHWDAATMFFCAESITERQDEFEAACAAFARCVKPGGALIAAFLVRSAGYVVADRPFPVLSLSPESIETVFAAHAGHVAAEKIGIVEREIRSGYSGFIFLTGIAR</sequence>
<evidence type="ECO:0000313" key="4">
    <source>
        <dbReference type="EMBL" id="ODR96220.1"/>
    </source>
</evidence>
<gene>
    <name evidence="4" type="ORF">AUC69_15410</name>
</gene>
<evidence type="ECO:0000256" key="1">
    <source>
        <dbReference type="ARBA" id="ARBA00022603"/>
    </source>
</evidence>
<dbReference type="PANTHER" id="PTHR10867">
    <property type="entry name" value="NNMT/PNMT/TEMT FAMILY MEMBER"/>
    <property type="match status" value="1"/>
</dbReference>
<protein>
    <recommendedName>
        <fullName evidence="6">Methyltransferase</fullName>
    </recommendedName>
</protein>
<dbReference type="RefSeq" id="WP_069442521.1">
    <property type="nucleotide sequence ID" value="NZ_LPWF01000030.1"/>
</dbReference>
<evidence type="ECO:0000256" key="3">
    <source>
        <dbReference type="ARBA" id="ARBA00022691"/>
    </source>
</evidence>
<keyword evidence="5" id="KW-1185">Reference proteome</keyword>
<evidence type="ECO:0008006" key="6">
    <source>
        <dbReference type="Google" id="ProtNLM"/>
    </source>
</evidence>
<dbReference type="SUPFAM" id="SSF53335">
    <property type="entry name" value="S-adenosyl-L-methionine-dependent methyltransferases"/>
    <property type="match status" value="1"/>
</dbReference>
<dbReference type="Gene3D" id="3.40.50.150">
    <property type="entry name" value="Vaccinia Virus protein VP39"/>
    <property type="match status" value="1"/>
</dbReference>
<proteinExistence type="predicted"/>
<dbReference type="EMBL" id="LPWF01000030">
    <property type="protein sequence ID" value="ODR96220.1"/>
    <property type="molecule type" value="Genomic_DNA"/>
</dbReference>
<dbReference type="InterPro" id="IPR000940">
    <property type="entry name" value="NNMT_TEMT_trans"/>
</dbReference>
<dbReference type="Pfam" id="PF01234">
    <property type="entry name" value="NNMT_PNMT_TEMT"/>
    <property type="match status" value="1"/>
</dbReference>
<name>A0A1E3VRR3_9HYPH</name>
<keyword evidence="3" id="KW-0949">S-adenosyl-L-methionine</keyword>
<dbReference type="AlphaFoldDB" id="A0A1E3VRR3"/>
<evidence type="ECO:0000313" key="5">
    <source>
        <dbReference type="Proteomes" id="UP000094472"/>
    </source>
</evidence>
<dbReference type="PANTHER" id="PTHR10867:SF17">
    <property type="entry name" value="NICOTINAMIDE N-METHYLTRANSFERASE"/>
    <property type="match status" value="1"/>
</dbReference>
<organism evidence="4 5">
    <name type="scientific">Methyloceanibacter superfactus</name>
    <dbReference type="NCBI Taxonomy" id="1774969"/>
    <lineage>
        <taxon>Bacteria</taxon>
        <taxon>Pseudomonadati</taxon>
        <taxon>Pseudomonadota</taxon>
        <taxon>Alphaproteobacteria</taxon>
        <taxon>Hyphomicrobiales</taxon>
        <taxon>Hyphomicrobiaceae</taxon>
        <taxon>Methyloceanibacter</taxon>
    </lineage>
</organism>
<evidence type="ECO:0000256" key="2">
    <source>
        <dbReference type="ARBA" id="ARBA00022679"/>
    </source>
</evidence>
<dbReference type="InterPro" id="IPR029063">
    <property type="entry name" value="SAM-dependent_MTases_sf"/>
</dbReference>
<dbReference type="STRING" id="1774969.AUC69_15410"/>
<accession>A0A1E3VRR3</accession>
<reference evidence="4 5" key="1">
    <citation type="journal article" date="2016" name="Environ. Microbiol.">
        <title>New Methyloceanibacter diversity from North Sea sediments includes methanotroph containing solely the soluble methane monooxygenase.</title>
        <authorList>
            <person name="Vekeman B."/>
            <person name="Kerckhof F.M."/>
            <person name="Cremers G."/>
            <person name="de Vos P."/>
            <person name="Vandamme P."/>
            <person name="Boon N."/>
            <person name="Op den Camp H.J."/>
            <person name="Heylen K."/>
        </authorList>
    </citation>
    <scope>NUCLEOTIDE SEQUENCE [LARGE SCALE GENOMIC DNA]</scope>
    <source>
        <strain evidence="4 5">R-67175</strain>
    </source>
</reference>
<keyword evidence="2" id="KW-0808">Transferase</keyword>
<dbReference type="GO" id="GO:0008168">
    <property type="term" value="F:methyltransferase activity"/>
    <property type="evidence" value="ECO:0007669"/>
    <property type="project" value="UniProtKB-KW"/>
</dbReference>
<keyword evidence="1" id="KW-0489">Methyltransferase</keyword>
<dbReference type="Proteomes" id="UP000094472">
    <property type="component" value="Unassembled WGS sequence"/>
</dbReference>
<dbReference type="GO" id="GO:0032259">
    <property type="term" value="P:methylation"/>
    <property type="evidence" value="ECO:0007669"/>
    <property type="project" value="UniProtKB-KW"/>
</dbReference>
<dbReference type="PROSITE" id="PS51681">
    <property type="entry name" value="SAM_MT_NNMT_PNMT_TEMT"/>
    <property type="match status" value="1"/>
</dbReference>